<dbReference type="EMBL" id="CCEJ010000001">
    <property type="protein sequence ID" value="CDR32985.1"/>
    <property type="molecule type" value="Genomic_DNA"/>
</dbReference>
<dbReference type="RefSeq" id="WP_053331657.1">
    <property type="nucleotide sequence ID" value="NZ_CCEJ010000001.1"/>
</dbReference>
<protein>
    <recommendedName>
        <fullName evidence="2">histidine kinase</fullName>
        <ecNumber evidence="2">2.7.13.3</ecNumber>
    </recommendedName>
</protein>
<dbReference type="Pfam" id="PF02518">
    <property type="entry name" value="HATPase_c"/>
    <property type="match status" value="1"/>
</dbReference>
<evidence type="ECO:0000256" key="5">
    <source>
        <dbReference type="ARBA" id="ARBA00022741"/>
    </source>
</evidence>
<dbReference type="Gene3D" id="3.30.565.10">
    <property type="entry name" value="Histidine kinase-like ATPase, C-terminal domain"/>
    <property type="match status" value="1"/>
</dbReference>
<dbReference type="Gene3D" id="3.30.450.20">
    <property type="entry name" value="PAS domain"/>
    <property type="match status" value="1"/>
</dbReference>
<accession>A0A090CZS2</accession>
<feature type="domain" description="PAS" evidence="10">
    <location>
        <begin position="77"/>
        <end position="120"/>
    </location>
</feature>
<dbReference type="InterPro" id="IPR000014">
    <property type="entry name" value="PAS"/>
</dbReference>
<comment type="caution">
    <text evidence="11">The sequence shown here is derived from an EMBL/GenBank/DDBJ whole genome shotgun (WGS) entry which is preliminary data.</text>
</comment>
<dbReference type="SMART" id="SM00387">
    <property type="entry name" value="HATPase_c"/>
    <property type="match status" value="1"/>
</dbReference>
<dbReference type="Pfam" id="PF00512">
    <property type="entry name" value="HisKA"/>
    <property type="match status" value="1"/>
</dbReference>
<dbReference type="Proteomes" id="UP000031552">
    <property type="component" value="Unassembled WGS sequence"/>
</dbReference>
<dbReference type="PROSITE" id="PS50112">
    <property type="entry name" value="PAS"/>
    <property type="match status" value="1"/>
</dbReference>
<sequence>MRESNIEPLKRMAEKIASSQSGDRLEHLSKAFELFSQETERIENAYNSLKEEFTSIHYELEEATVHLKKKVAELDVLNSYLQNILSNISQGLLFIDLNGDVTTYNFAAEKIFNLPEKEVLYNNFWKNFSDDVFGFSMRLALASKDLPSTSFTLYEDKEGQKKELEVTANFVAEDKKKNRNGDFYASFRRLEGVIILIRDITEIRALEILANRNDRLKELGEMAALVAHEIRNPLGGIKGFASLLKRDLSQDIEKQKLADYIVQGTDTLNRLVTNVLNYSRPVDLSPRQISITELIANITQSLKADPGVHPKINFYLEFKEDNKTLLADPELLKGALLNLLVNAIQAMPEGGDLTIAVNTKKEAVYIEIKDTGIGIDKENIEKIFTPFFTTKKEGHGFGLAEVHKVMQAHGGTIDVISQKGLGTTFTLMLPLKGVSHKLKIKKGNY</sequence>
<dbReference type="InterPro" id="IPR013767">
    <property type="entry name" value="PAS_fold"/>
</dbReference>
<evidence type="ECO:0000256" key="2">
    <source>
        <dbReference type="ARBA" id="ARBA00012438"/>
    </source>
</evidence>
<dbReference type="InterPro" id="IPR004358">
    <property type="entry name" value="Sig_transdc_His_kin-like_C"/>
</dbReference>
<evidence type="ECO:0000259" key="10">
    <source>
        <dbReference type="PROSITE" id="PS50112"/>
    </source>
</evidence>
<evidence type="ECO:0000256" key="6">
    <source>
        <dbReference type="ARBA" id="ARBA00022777"/>
    </source>
</evidence>
<gene>
    <name evidence="11" type="ORF">CSEC_0145</name>
</gene>
<dbReference type="InterPro" id="IPR003661">
    <property type="entry name" value="HisK_dim/P_dom"/>
</dbReference>
<evidence type="ECO:0000256" key="8">
    <source>
        <dbReference type="ARBA" id="ARBA00023012"/>
    </source>
</evidence>
<organism evidence="11 12">
    <name type="scientific">Candidatus Criblamydia sequanensis CRIB-18</name>
    <dbReference type="NCBI Taxonomy" id="1437425"/>
    <lineage>
        <taxon>Bacteria</taxon>
        <taxon>Pseudomonadati</taxon>
        <taxon>Chlamydiota</taxon>
        <taxon>Chlamydiia</taxon>
        <taxon>Parachlamydiales</taxon>
        <taxon>Candidatus Criblamydiaceae</taxon>
        <taxon>Candidatus Criblamydia</taxon>
    </lineage>
</organism>
<keyword evidence="7" id="KW-0067">ATP-binding</keyword>
<dbReference type="InterPro" id="IPR036097">
    <property type="entry name" value="HisK_dim/P_sf"/>
</dbReference>
<keyword evidence="5" id="KW-0547">Nucleotide-binding</keyword>
<keyword evidence="4" id="KW-0808">Transferase</keyword>
<evidence type="ECO:0000313" key="12">
    <source>
        <dbReference type="Proteomes" id="UP000031552"/>
    </source>
</evidence>
<dbReference type="GO" id="GO:0005524">
    <property type="term" value="F:ATP binding"/>
    <property type="evidence" value="ECO:0007669"/>
    <property type="project" value="UniProtKB-KW"/>
</dbReference>
<dbReference type="InterPro" id="IPR035965">
    <property type="entry name" value="PAS-like_dom_sf"/>
</dbReference>
<comment type="catalytic activity">
    <reaction evidence="1">
        <text>ATP + protein L-histidine = ADP + protein N-phospho-L-histidine.</text>
        <dbReference type="EC" id="2.7.13.3"/>
    </reaction>
</comment>
<dbReference type="OrthoDB" id="9796330at2"/>
<evidence type="ECO:0000256" key="7">
    <source>
        <dbReference type="ARBA" id="ARBA00022840"/>
    </source>
</evidence>
<dbReference type="PROSITE" id="PS50109">
    <property type="entry name" value="HIS_KIN"/>
    <property type="match status" value="1"/>
</dbReference>
<evidence type="ECO:0000256" key="3">
    <source>
        <dbReference type="ARBA" id="ARBA00022553"/>
    </source>
</evidence>
<dbReference type="PRINTS" id="PR00344">
    <property type="entry name" value="BCTRLSENSOR"/>
</dbReference>
<reference evidence="11" key="2">
    <citation type="submission" date="2014-09" db="EMBL/GenBank/DDBJ databases">
        <title>Criblamydia sequanensis harbors a mega-plasmid encoding arsenite resistance.</title>
        <authorList>
            <person name="Bertelli C."/>
            <person name="Goesmann A."/>
            <person name="Greub G."/>
        </authorList>
    </citation>
    <scope>NUCLEOTIDE SEQUENCE [LARGE SCALE GENOMIC DNA]</scope>
    <source>
        <strain evidence="11">CRIB-18</strain>
    </source>
</reference>
<dbReference type="PANTHER" id="PTHR43065">
    <property type="entry name" value="SENSOR HISTIDINE KINASE"/>
    <property type="match status" value="1"/>
</dbReference>
<dbReference type="SUPFAM" id="SSF55785">
    <property type="entry name" value="PYP-like sensor domain (PAS domain)"/>
    <property type="match status" value="1"/>
</dbReference>
<dbReference type="AlphaFoldDB" id="A0A090CZS2"/>
<dbReference type="SUPFAM" id="SSF47384">
    <property type="entry name" value="Homodimeric domain of signal transducing histidine kinase"/>
    <property type="match status" value="1"/>
</dbReference>
<dbReference type="PANTHER" id="PTHR43065:SF10">
    <property type="entry name" value="PEROXIDE STRESS-ACTIVATED HISTIDINE KINASE MAK3"/>
    <property type="match status" value="1"/>
</dbReference>
<proteinExistence type="predicted"/>
<dbReference type="STRING" id="1437425.CSEC_0145"/>
<dbReference type="InterPro" id="IPR036890">
    <property type="entry name" value="HATPase_C_sf"/>
</dbReference>
<dbReference type="Pfam" id="PF00989">
    <property type="entry name" value="PAS"/>
    <property type="match status" value="1"/>
</dbReference>
<dbReference type="EC" id="2.7.13.3" evidence="2"/>
<evidence type="ECO:0000313" key="11">
    <source>
        <dbReference type="EMBL" id="CDR32985.1"/>
    </source>
</evidence>
<dbReference type="CDD" id="cd00082">
    <property type="entry name" value="HisKA"/>
    <property type="match status" value="1"/>
</dbReference>
<dbReference type="eggNOG" id="COG5000">
    <property type="taxonomic scope" value="Bacteria"/>
</dbReference>
<feature type="domain" description="Histidine kinase" evidence="9">
    <location>
        <begin position="225"/>
        <end position="433"/>
    </location>
</feature>
<dbReference type="GO" id="GO:0006355">
    <property type="term" value="P:regulation of DNA-templated transcription"/>
    <property type="evidence" value="ECO:0007669"/>
    <property type="project" value="InterPro"/>
</dbReference>
<evidence type="ECO:0000256" key="1">
    <source>
        <dbReference type="ARBA" id="ARBA00000085"/>
    </source>
</evidence>
<dbReference type="InterPro" id="IPR003594">
    <property type="entry name" value="HATPase_dom"/>
</dbReference>
<keyword evidence="12" id="KW-1185">Reference proteome</keyword>
<dbReference type="SMART" id="SM00388">
    <property type="entry name" value="HisKA"/>
    <property type="match status" value="1"/>
</dbReference>
<dbReference type="SUPFAM" id="SSF55874">
    <property type="entry name" value="ATPase domain of HSP90 chaperone/DNA topoisomerase II/histidine kinase"/>
    <property type="match status" value="1"/>
</dbReference>
<keyword evidence="3" id="KW-0597">Phosphoprotein</keyword>
<evidence type="ECO:0000259" key="9">
    <source>
        <dbReference type="PROSITE" id="PS50109"/>
    </source>
</evidence>
<keyword evidence="6 11" id="KW-0418">Kinase</keyword>
<keyword evidence="8" id="KW-0902">Two-component regulatory system</keyword>
<dbReference type="Gene3D" id="1.10.287.130">
    <property type="match status" value="1"/>
</dbReference>
<name>A0A090CZS2_9BACT</name>
<dbReference type="GO" id="GO:0000155">
    <property type="term" value="F:phosphorelay sensor kinase activity"/>
    <property type="evidence" value="ECO:0007669"/>
    <property type="project" value="InterPro"/>
</dbReference>
<dbReference type="InterPro" id="IPR005467">
    <property type="entry name" value="His_kinase_dom"/>
</dbReference>
<evidence type="ECO:0000256" key="4">
    <source>
        <dbReference type="ARBA" id="ARBA00022679"/>
    </source>
</evidence>
<reference evidence="11" key="1">
    <citation type="submission" date="2013-12" db="EMBL/GenBank/DDBJ databases">
        <authorList>
            <person name="Linke B."/>
        </authorList>
    </citation>
    <scope>NUCLEOTIDE SEQUENCE [LARGE SCALE GENOMIC DNA]</scope>
    <source>
        <strain evidence="11">CRIB-18</strain>
    </source>
</reference>